<dbReference type="GO" id="GO:0000027">
    <property type="term" value="P:ribosomal large subunit assembly"/>
    <property type="evidence" value="ECO:0007669"/>
    <property type="project" value="TreeGrafter"/>
</dbReference>
<dbReference type="Gene3D" id="3.40.50.300">
    <property type="entry name" value="P-loop containing nucleotide triphosphate hydrolases"/>
    <property type="match status" value="1"/>
</dbReference>
<dbReference type="SUPFAM" id="SSF52540">
    <property type="entry name" value="P-loop containing nucleoside triphosphate hydrolases"/>
    <property type="match status" value="1"/>
</dbReference>
<dbReference type="InterPro" id="IPR027417">
    <property type="entry name" value="P-loop_NTPase"/>
</dbReference>
<keyword evidence="2" id="KW-0067">ATP-binding</keyword>
<evidence type="ECO:0000256" key="2">
    <source>
        <dbReference type="ARBA" id="ARBA00022840"/>
    </source>
</evidence>
<dbReference type="AlphaFoldDB" id="A0A7U0LDV5"/>
<geneLocation type="plasmid" evidence="4">
    <name>p1</name>
</geneLocation>
<evidence type="ECO:0000256" key="1">
    <source>
        <dbReference type="ARBA" id="ARBA00022741"/>
    </source>
</evidence>
<protein>
    <submittedName>
        <fullName evidence="4">AAA family ATPase</fullName>
    </submittedName>
</protein>
<dbReference type="PANTHER" id="PTHR48103">
    <property type="entry name" value="MIDASIN-RELATED"/>
    <property type="match status" value="1"/>
</dbReference>
<dbReference type="InterPro" id="IPR011704">
    <property type="entry name" value="ATPase_dyneun-rel_AAA"/>
</dbReference>
<accession>A0A7U0LDV5</accession>
<proteinExistence type="predicted"/>
<dbReference type="InterPro" id="IPR003593">
    <property type="entry name" value="AAA+_ATPase"/>
</dbReference>
<dbReference type="PANTHER" id="PTHR48103:SF2">
    <property type="entry name" value="MIDASIN"/>
    <property type="match status" value="1"/>
</dbReference>
<name>A0A7U0LDV5_AERCA</name>
<dbReference type="CDD" id="cd00009">
    <property type="entry name" value="AAA"/>
    <property type="match status" value="1"/>
</dbReference>
<keyword evidence="1" id="KW-0547">Nucleotide-binding</keyword>
<evidence type="ECO:0000313" key="4">
    <source>
        <dbReference type="EMBL" id="QQX12671.1"/>
    </source>
</evidence>
<dbReference type="Pfam" id="PF07728">
    <property type="entry name" value="AAA_5"/>
    <property type="match status" value="1"/>
</dbReference>
<keyword evidence="4" id="KW-0614">Plasmid</keyword>
<gene>
    <name evidence="4" type="ORF">JC965_26470</name>
</gene>
<dbReference type="GO" id="GO:0016887">
    <property type="term" value="F:ATP hydrolysis activity"/>
    <property type="evidence" value="ECO:0007669"/>
    <property type="project" value="InterPro"/>
</dbReference>
<dbReference type="EMBL" id="CP068231">
    <property type="protein sequence ID" value="QQX12671.1"/>
    <property type="molecule type" value="Genomic_DNA"/>
</dbReference>
<dbReference type="SMART" id="SM00382">
    <property type="entry name" value="AAA"/>
    <property type="match status" value="1"/>
</dbReference>
<feature type="domain" description="AAA+ ATPase" evidence="3">
    <location>
        <begin position="77"/>
        <end position="236"/>
    </location>
</feature>
<organism evidence="4">
    <name type="scientific">Aeromonas caviae</name>
    <name type="common">Aeromonas punctata</name>
    <dbReference type="NCBI Taxonomy" id="648"/>
    <lineage>
        <taxon>Bacteria</taxon>
        <taxon>Pseudomonadati</taxon>
        <taxon>Pseudomonadota</taxon>
        <taxon>Gammaproteobacteria</taxon>
        <taxon>Aeromonadales</taxon>
        <taxon>Aeromonadaceae</taxon>
        <taxon>Aeromonas</taxon>
    </lineage>
</organism>
<reference evidence="4" key="1">
    <citation type="submission" date="2021-01" db="EMBL/GenBank/DDBJ databases">
        <title>GES Beta-lactamases isolated from hospital effluents in Brazil.</title>
        <authorList>
            <person name="Conte D."/>
            <person name="Mesa D."/>
            <person name="Palmeiro J.K."/>
            <person name="Dalla-Costa L.M."/>
        </authorList>
    </citation>
    <scope>NUCLEOTIDE SEQUENCE [LARGE SCALE GENOMIC DNA]</scope>
    <source>
        <strain evidence="4">Aero21</strain>
        <plasmid evidence="4">p1</plasmid>
    </source>
</reference>
<sequence>MNTNNASVVSINNGNGLPVFKSESASVLLQELGMPNLVTHCVDAGKYQRLVPDVPNGYLVPVREARKCMLWASSPTMKQSLLLRGETGTGKTEFVMFLAARLNIPLARVECHASMLPEVVDGGVKLIPNPQGEGVITRYVLSDVMRLYRDGGWILLDEVDKVSDELSARLHAITDGKPVTIPETGEVIYKHPNTKVFGTSNTIGDGTSVRYLSSRPLDAAFRARWAGMEIKYLTAGEEMKMLEAAYPQLSKNFLTTMVQVANELRDAALGPNRDGDIDRPMDSIYSMRTQRNLLDAAITFGANTPFIEAVNFAYRDMLSNPDKEVFDAISQRILGHDLTQSQITTKELNKSL</sequence>
<dbReference type="GO" id="GO:0005524">
    <property type="term" value="F:ATP binding"/>
    <property type="evidence" value="ECO:0007669"/>
    <property type="project" value="UniProtKB-KW"/>
</dbReference>
<evidence type="ECO:0000259" key="3">
    <source>
        <dbReference type="SMART" id="SM00382"/>
    </source>
</evidence>
<dbReference type="GO" id="GO:0030687">
    <property type="term" value="C:preribosome, large subunit precursor"/>
    <property type="evidence" value="ECO:0007669"/>
    <property type="project" value="TreeGrafter"/>
</dbReference>